<comment type="subcellular location">
    <subcellularLocation>
        <location evidence="1">Membrane</location>
        <topology evidence="1">Multi-pass membrane protein</topology>
    </subcellularLocation>
</comment>
<evidence type="ECO:0000256" key="7">
    <source>
        <dbReference type="ARBA" id="ARBA00023136"/>
    </source>
</evidence>
<sequence>MLPIPGELALGFVAGVASRVVSMPLSIVTVRLQMEREGSDDELETVEEKFEQGKGGEVPPNGKQERGIFAVIQSIYREQGLKGFWRGFETTVLLSLNPAFTFAFFQLYRRVLLRGKERERPSPRQAFLGAALANAIAVTLLYPLILAKTRLQLAKSSPSSEPATMFSVLRTAYRREDGFPGGLYQGLEGQIVKGFLSQGITLMVKQRMELAVVRLALALR</sequence>
<feature type="transmembrane region" description="Helical" evidence="10">
    <location>
        <begin position="126"/>
        <end position="145"/>
    </location>
</feature>
<evidence type="ECO:0000256" key="10">
    <source>
        <dbReference type="SAM" id="Phobius"/>
    </source>
</evidence>
<dbReference type="STRING" id="135208.A0A4Z0A3J7"/>
<organism evidence="11 12">
    <name type="scientific">Hericium alpestre</name>
    <dbReference type="NCBI Taxonomy" id="135208"/>
    <lineage>
        <taxon>Eukaryota</taxon>
        <taxon>Fungi</taxon>
        <taxon>Dikarya</taxon>
        <taxon>Basidiomycota</taxon>
        <taxon>Agaricomycotina</taxon>
        <taxon>Agaricomycetes</taxon>
        <taxon>Russulales</taxon>
        <taxon>Hericiaceae</taxon>
        <taxon>Hericium</taxon>
    </lineage>
</organism>
<proteinExistence type="inferred from homology"/>
<dbReference type="InterPro" id="IPR052217">
    <property type="entry name" value="Mito/Peroxisomal_Carrier"/>
</dbReference>
<comment type="caution">
    <text evidence="11">The sequence shown here is derived from an EMBL/GenBank/DDBJ whole genome shotgun (WGS) entry which is preliminary data.</text>
</comment>
<keyword evidence="5" id="KW-0677">Repeat</keyword>
<gene>
    <name evidence="11" type="ORF">EWM64_g3113</name>
</gene>
<dbReference type="GO" id="GO:0015217">
    <property type="term" value="F:ADP transmembrane transporter activity"/>
    <property type="evidence" value="ECO:0007669"/>
    <property type="project" value="TreeGrafter"/>
</dbReference>
<dbReference type="OrthoDB" id="18574at2759"/>
<evidence type="ECO:0000256" key="6">
    <source>
        <dbReference type="ARBA" id="ARBA00022989"/>
    </source>
</evidence>
<dbReference type="PANTHER" id="PTHR45939">
    <property type="entry name" value="PEROXISOMAL MEMBRANE PROTEIN PMP34-RELATED"/>
    <property type="match status" value="1"/>
</dbReference>
<reference evidence="11 12" key="1">
    <citation type="submission" date="2019-02" db="EMBL/GenBank/DDBJ databases">
        <title>Genome sequencing of the rare red list fungi Hericium alpestre (H. flagellum).</title>
        <authorList>
            <person name="Buettner E."/>
            <person name="Kellner H."/>
        </authorList>
    </citation>
    <scope>NUCLEOTIDE SEQUENCE [LARGE SCALE GENOMIC DNA]</scope>
    <source>
        <strain evidence="11 12">DSM 108284</strain>
    </source>
</reference>
<keyword evidence="4 8" id="KW-0812">Transmembrane</keyword>
<dbReference type="InterPro" id="IPR018108">
    <property type="entry name" value="MCP_transmembrane"/>
</dbReference>
<evidence type="ECO:0000256" key="4">
    <source>
        <dbReference type="ARBA" id="ARBA00022692"/>
    </source>
</evidence>
<comment type="similarity">
    <text evidence="2 9">Belongs to the mitochondrial carrier (TC 2.A.29) family.</text>
</comment>
<keyword evidence="6 10" id="KW-1133">Transmembrane helix</keyword>
<evidence type="ECO:0000256" key="2">
    <source>
        <dbReference type="ARBA" id="ARBA00006375"/>
    </source>
</evidence>
<keyword evidence="12" id="KW-1185">Reference proteome</keyword>
<evidence type="ECO:0000313" key="12">
    <source>
        <dbReference type="Proteomes" id="UP000298061"/>
    </source>
</evidence>
<dbReference type="EMBL" id="SFCI01000274">
    <property type="protein sequence ID" value="TFY80903.1"/>
    <property type="molecule type" value="Genomic_DNA"/>
</dbReference>
<dbReference type="PROSITE" id="PS50920">
    <property type="entry name" value="SOLCAR"/>
    <property type="match status" value="2"/>
</dbReference>
<dbReference type="Proteomes" id="UP000298061">
    <property type="component" value="Unassembled WGS sequence"/>
</dbReference>
<evidence type="ECO:0000256" key="3">
    <source>
        <dbReference type="ARBA" id="ARBA00022448"/>
    </source>
</evidence>
<feature type="transmembrane region" description="Helical" evidence="10">
    <location>
        <begin position="84"/>
        <end position="105"/>
    </location>
</feature>
<dbReference type="SUPFAM" id="SSF103506">
    <property type="entry name" value="Mitochondrial carrier"/>
    <property type="match status" value="1"/>
</dbReference>
<evidence type="ECO:0008006" key="13">
    <source>
        <dbReference type="Google" id="ProtNLM"/>
    </source>
</evidence>
<accession>A0A4Z0A3J7</accession>
<dbReference type="AlphaFoldDB" id="A0A4Z0A3J7"/>
<dbReference type="GO" id="GO:0016020">
    <property type="term" value="C:membrane"/>
    <property type="evidence" value="ECO:0007669"/>
    <property type="project" value="UniProtKB-SubCell"/>
</dbReference>
<dbReference type="Pfam" id="PF00153">
    <property type="entry name" value="Mito_carr"/>
    <property type="match status" value="2"/>
</dbReference>
<keyword evidence="3 9" id="KW-0813">Transport</keyword>
<evidence type="ECO:0000256" key="8">
    <source>
        <dbReference type="PROSITE-ProRule" id="PRU00282"/>
    </source>
</evidence>
<evidence type="ECO:0000256" key="9">
    <source>
        <dbReference type="RuleBase" id="RU000488"/>
    </source>
</evidence>
<feature type="repeat" description="Solcar" evidence="8">
    <location>
        <begin position="2"/>
        <end position="111"/>
    </location>
</feature>
<evidence type="ECO:0000313" key="11">
    <source>
        <dbReference type="EMBL" id="TFY80903.1"/>
    </source>
</evidence>
<feature type="repeat" description="Solcar" evidence="8">
    <location>
        <begin position="121"/>
        <end position="211"/>
    </location>
</feature>
<dbReference type="InterPro" id="IPR023395">
    <property type="entry name" value="MCP_dom_sf"/>
</dbReference>
<dbReference type="PANTHER" id="PTHR45939:SF2">
    <property type="entry name" value="CARRIER PROTEIN, PUTATIVE (AFU_ORTHOLOGUE AFUA_2G13870)-RELATED"/>
    <property type="match status" value="1"/>
</dbReference>
<dbReference type="Gene3D" id="1.50.40.10">
    <property type="entry name" value="Mitochondrial carrier domain"/>
    <property type="match status" value="1"/>
</dbReference>
<protein>
    <recommendedName>
        <fullName evidence="13">ADP,ATP carrier protein</fullName>
    </recommendedName>
</protein>
<evidence type="ECO:0000256" key="1">
    <source>
        <dbReference type="ARBA" id="ARBA00004141"/>
    </source>
</evidence>
<evidence type="ECO:0000256" key="5">
    <source>
        <dbReference type="ARBA" id="ARBA00022737"/>
    </source>
</evidence>
<keyword evidence="7 8" id="KW-0472">Membrane</keyword>
<name>A0A4Z0A3J7_9AGAM</name>